<name>A0A8K0G7R4_IGNLU</name>
<comment type="caution">
    <text evidence="2">The sequence shown here is derived from an EMBL/GenBank/DDBJ whole genome shotgun (WGS) entry which is preliminary data.</text>
</comment>
<dbReference type="EMBL" id="VTPC01076105">
    <property type="protein sequence ID" value="KAF2888553.1"/>
    <property type="molecule type" value="Genomic_DNA"/>
</dbReference>
<dbReference type="AlphaFoldDB" id="A0A8K0G7R4"/>
<feature type="region of interest" description="Disordered" evidence="1">
    <location>
        <begin position="33"/>
        <end position="85"/>
    </location>
</feature>
<feature type="non-terminal residue" evidence="2">
    <location>
        <position position="1"/>
    </location>
</feature>
<keyword evidence="3" id="KW-1185">Reference proteome</keyword>
<organism evidence="2 3">
    <name type="scientific">Ignelater luminosus</name>
    <name type="common">Cucubano</name>
    <name type="synonym">Pyrophorus luminosus</name>
    <dbReference type="NCBI Taxonomy" id="2038154"/>
    <lineage>
        <taxon>Eukaryota</taxon>
        <taxon>Metazoa</taxon>
        <taxon>Ecdysozoa</taxon>
        <taxon>Arthropoda</taxon>
        <taxon>Hexapoda</taxon>
        <taxon>Insecta</taxon>
        <taxon>Pterygota</taxon>
        <taxon>Neoptera</taxon>
        <taxon>Endopterygota</taxon>
        <taxon>Coleoptera</taxon>
        <taxon>Polyphaga</taxon>
        <taxon>Elateriformia</taxon>
        <taxon>Elateroidea</taxon>
        <taxon>Elateridae</taxon>
        <taxon>Agrypninae</taxon>
        <taxon>Pyrophorini</taxon>
        <taxon>Ignelater</taxon>
    </lineage>
</organism>
<evidence type="ECO:0000313" key="2">
    <source>
        <dbReference type="EMBL" id="KAF2888553.1"/>
    </source>
</evidence>
<proteinExistence type="predicted"/>
<reference evidence="2" key="1">
    <citation type="submission" date="2019-08" db="EMBL/GenBank/DDBJ databases">
        <title>The genome of the North American firefly Photinus pyralis.</title>
        <authorList>
            <consortium name="Photinus pyralis genome working group"/>
            <person name="Fallon T.R."/>
            <person name="Sander Lower S.E."/>
            <person name="Weng J.-K."/>
        </authorList>
    </citation>
    <scope>NUCLEOTIDE SEQUENCE</scope>
    <source>
        <strain evidence="2">TRF0915ILg1</strain>
        <tissue evidence="2">Whole body</tissue>
    </source>
</reference>
<dbReference type="Proteomes" id="UP000801492">
    <property type="component" value="Unassembled WGS sequence"/>
</dbReference>
<evidence type="ECO:0000313" key="3">
    <source>
        <dbReference type="Proteomes" id="UP000801492"/>
    </source>
</evidence>
<protein>
    <submittedName>
        <fullName evidence="2">Uncharacterized protein</fullName>
    </submittedName>
</protein>
<sequence>NPTEKNEELPEVTQQDRVEIPLTTPAEVKKEIRTNISSKKNPGLPHSWVGTSKMIREDTGSGENESESEGEKIESIPQSSVAHAEPSYVENIAEIENVWDNDLRKCVVADESYDIAGKEQLSIGIRFYGKGGNKKNFSE</sequence>
<evidence type="ECO:0000256" key="1">
    <source>
        <dbReference type="SAM" id="MobiDB-lite"/>
    </source>
</evidence>
<gene>
    <name evidence="2" type="ORF">ILUMI_17620</name>
</gene>
<accession>A0A8K0G7R4</accession>